<feature type="region of interest" description="Disordered" evidence="4">
    <location>
        <begin position="1568"/>
        <end position="1587"/>
    </location>
</feature>
<dbReference type="InterPro" id="IPR002035">
    <property type="entry name" value="VWF_A"/>
</dbReference>
<reference evidence="9" key="1">
    <citation type="journal article" date="2023" name="G3 (Bethesda)">
        <title>Whole genome assembly and annotation of the endangered Caribbean coral Acropora cervicornis.</title>
        <authorList>
            <person name="Selwyn J.D."/>
            <person name="Vollmer S.V."/>
        </authorList>
    </citation>
    <scope>NUCLEOTIDE SEQUENCE</scope>
    <source>
        <strain evidence="9">K2</strain>
    </source>
</reference>
<dbReference type="InterPro" id="IPR000562">
    <property type="entry name" value="FN_type2_dom"/>
</dbReference>
<dbReference type="Pfam" id="PF00040">
    <property type="entry name" value="fn2"/>
    <property type="match status" value="1"/>
</dbReference>
<dbReference type="CDD" id="cd01450">
    <property type="entry name" value="vWFA_subfamily_ECM"/>
    <property type="match status" value="2"/>
</dbReference>
<dbReference type="SMART" id="SM00231">
    <property type="entry name" value="FA58C"/>
    <property type="match status" value="1"/>
</dbReference>
<dbReference type="Gene3D" id="2.60.120.260">
    <property type="entry name" value="Galactose-binding domain-like"/>
    <property type="match status" value="1"/>
</dbReference>
<feature type="domain" description="F5/8 type C" evidence="6">
    <location>
        <begin position="222"/>
        <end position="372"/>
    </location>
</feature>
<feature type="domain" description="VWFA" evidence="7">
    <location>
        <begin position="420"/>
        <end position="492"/>
    </location>
</feature>
<keyword evidence="5" id="KW-0732">Signal</keyword>
<dbReference type="PROSITE" id="PS50234">
    <property type="entry name" value="VWFA"/>
    <property type="match status" value="5"/>
</dbReference>
<dbReference type="InterPro" id="IPR036465">
    <property type="entry name" value="vWFA_dom_sf"/>
</dbReference>
<dbReference type="SMART" id="SM00059">
    <property type="entry name" value="FN2"/>
    <property type="match status" value="1"/>
</dbReference>
<proteinExistence type="predicted"/>
<dbReference type="InterPro" id="IPR036943">
    <property type="entry name" value="FN_type2_sf"/>
</dbReference>
<evidence type="ECO:0000259" key="8">
    <source>
        <dbReference type="PROSITE" id="PS51092"/>
    </source>
</evidence>
<dbReference type="Pfam" id="PF00754">
    <property type="entry name" value="F5_F8_type_C"/>
    <property type="match status" value="1"/>
</dbReference>
<name>A0AAD9VCT8_ACRCE</name>
<evidence type="ECO:0000256" key="3">
    <source>
        <dbReference type="PROSITE-ProRule" id="PRU00479"/>
    </source>
</evidence>
<evidence type="ECO:0000313" key="10">
    <source>
        <dbReference type="Proteomes" id="UP001249851"/>
    </source>
</evidence>
<feature type="chain" id="PRO_5042237045" evidence="5">
    <location>
        <begin position="21"/>
        <end position="1587"/>
    </location>
</feature>
<feature type="domain" description="VWFA" evidence="7">
    <location>
        <begin position="935"/>
        <end position="992"/>
    </location>
</feature>
<comment type="caution">
    <text evidence="3">Lacks conserved residue(s) required for the propagation of feature annotation.</text>
</comment>
<dbReference type="InterPro" id="IPR050525">
    <property type="entry name" value="ECM_Assembly_Org"/>
</dbReference>
<dbReference type="SUPFAM" id="SSF53300">
    <property type="entry name" value="vWA-like"/>
    <property type="match status" value="3"/>
</dbReference>
<keyword evidence="1" id="KW-0677">Repeat</keyword>
<feature type="domain" description="VWFA" evidence="7">
    <location>
        <begin position="993"/>
        <end position="1078"/>
    </location>
</feature>
<evidence type="ECO:0000256" key="1">
    <source>
        <dbReference type="ARBA" id="ARBA00022737"/>
    </source>
</evidence>
<evidence type="ECO:0000256" key="5">
    <source>
        <dbReference type="SAM" id="SignalP"/>
    </source>
</evidence>
<dbReference type="CDD" id="cd00062">
    <property type="entry name" value="FN2"/>
    <property type="match status" value="1"/>
</dbReference>
<evidence type="ECO:0000256" key="4">
    <source>
        <dbReference type="SAM" id="MobiDB-lite"/>
    </source>
</evidence>
<feature type="domain" description="Fibronectin type-II" evidence="8">
    <location>
        <begin position="33"/>
        <end position="79"/>
    </location>
</feature>
<dbReference type="PANTHER" id="PTHR24020:SF20">
    <property type="entry name" value="PH DOMAIN-CONTAINING PROTEIN"/>
    <property type="match status" value="1"/>
</dbReference>
<comment type="caution">
    <text evidence="9">The sequence shown here is derived from an EMBL/GenBank/DDBJ whole genome shotgun (WGS) entry which is preliminary data.</text>
</comment>
<organism evidence="9 10">
    <name type="scientific">Acropora cervicornis</name>
    <name type="common">Staghorn coral</name>
    <dbReference type="NCBI Taxonomy" id="6130"/>
    <lineage>
        <taxon>Eukaryota</taxon>
        <taxon>Metazoa</taxon>
        <taxon>Cnidaria</taxon>
        <taxon>Anthozoa</taxon>
        <taxon>Hexacorallia</taxon>
        <taxon>Scleractinia</taxon>
        <taxon>Astrocoeniina</taxon>
        <taxon>Acroporidae</taxon>
        <taxon>Acropora</taxon>
    </lineage>
</organism>
<feature type="domain" description="VWFA" evidence="7">
    <location>
        <begin position="625"/>
        <end position="802"/>
    </location>
</feature>
<keyword evidence="10" id="KW-1185">Reference proteome</keyword>
<dbReference type="InterPro" id="IPR008979">
    <property type="entry name" value="Galactose-bd-like_sf"/>
</dbReference>
<dbReference type="CDD" id="cd00057">
    <property type="entry name" value="FA58C"/>
    <property type="match status" value="1"/>
</dbReference>
<dbReference type="InterPro" id="IPR013806">
    <property type="entry name" value="Kringle-like"/>
</dbReference>
<dbReference type="SUPFAM" id="SSF49785">
    <property type="entry name" value="Galactose-binding domain-like"/>
    <property type="match status" value="1"/>
</dbReference>
<protein>
    <submittedName>
        <fullName evidence="9">Collagen alpha-1(XII) chain</fullName>
    </submittedName>
</protein>
<dbReference type="Gene3D" id="3.40.50.410">
    <property type="entry name" value="von Willebrand factor, type A domain"/>
    <property type="match status" value="5"/>
</dbReference>
<keyword evidence="9" id="KW-0176">Collagen</keyword>
<evidence type="ECO:0000313" key="9">
    <source>
        <dbReference type="EMBL" id="KAK2569746.1"/>
    </source>
</evidence>
<accession>A0AAD9VCT8</accession>
<keyword evidence="2" id="KW-1015">Disulfide bond</keyword>
<feature type="signal peptide" evidence="5">
    <location>
        <begin position="1"/>
        <end position="20"/>
    </location>
</feature>
<dbReference type="InterPro" id="IPR000421">
    <property type="entry name" value="FA58C"/>
</dbReference>
<dbReference type="EMBL" id="JARQWQ010000009">
    <property type="protein sequence ID" value="KAK2569746.1"/>
    <property type="molecule type" value="Genomic_DNA"/>
</dbReference>
<dbReference type="GO" id="GO:0005581">
    <property type="term" value="C:collagen trimer"/>
    <property type="evidence" value="ECO:0007669"/>
    <property type="project" value="UniProtKB-KW"/>
</dbReference>
<reference evidence="9" key="2">
    <citation type="journal article" date="2023" name="Science">
        <title>Genomic signatures of disease resistance in endangered staghorn corals.</title>
        <authorList>
            <person name="Vollmer S.V."/>
            <person name="Selwyn J.D."/>
            <person name="Despard B.A."/>
            <person name="Roesel C.L."/>
        </authorList>
    </citation>
    <scope>NUCLEOTIDE SEQUENCE</scope>
    <source>
        <strain evidence="9">K2</strain>
    </source>
</reference>
<dbReference type="Proteomes" id="UP001249851">
    <property type="component" value="Unassembled WGS sequence"/>
</dbReference>
<dbReference type="InterPro" id="IPR000884">
    <property type="entry name" value="TSP1_rpt"/>
</dbReference>
<dbReference type="PANTHER" id="PTHR24020">
    <property type="entry name" value="COLLAGEN ALPHA"/>
    <property type="match status" value="1"/>
</dbReference>
<dbReference type="SUPFAM" id="SSF57440">
    <property type="entry name" value="Kringle-like"/>
    <property type="match status" value="1"/>
</dbReference>
<dbReference type="SMART" id="SM00327">
    <property type="entry name" value="VWA"/>
    <property type="match status" value="3"/>
</dbReference>
<dbReference type="PROSITE" id="PS50022">
    <property type="entry name" value="FA58C_3"/>
    <property type="match status" value="1"/>
</dbReference>
<dbReference type="FunFam" id="2.60.120.260:FF:000016">
    <property type="entry name" value="Contactin-associated protein-like 4 isoform 1"/>
    <property type="match status" value="1"/>
</dbReference>
<dbReference type="PROSITE" id="PS50092">
    <property type="entry name" value="TSP1"/>
    <property type="match status" value="1"/>
</dbReference>
<feature type="compositionally biased region" description="Polar residues" evidence="4">
    <location>
        <begin position="1577"/>
        <end position="1587"/>
    </location>
</feature>
<dbReference type="SMART" id="SM00209">
    <property type="entry name" value="TSP1"/>
    <property type="match status" value="12"/>
</dbReference>
<dbReference type="PROSITE" id="PS01286">
    <property type="entry name" value="FA58C_2"/>
    <property type="match status" value="1"/>
</dbReference>
<dbReference type="Gene3D" id="2.10.10.10">
    <property type="entry name" value="Fibronectin, type II, collagen-binding"/>
    <property type="match status" value="1"/>
</dbReference>
<dbReference type="Pfam" id="PF00092">
    <property type="entry name" value="VWA"/>
    <property type="match status" value="3"/>
</dbReference>
<dbReference type="PRINTS" id="PR00453">
    <property type="entry name" value="VWFADOMAIN"/>
</dbReference>
<dbReference type="PROSITE" id="PS00023">
    <property type="entry name" value="FN2_1"/>
    <property type="match status" value="1"/>
</dbReference>
<dbReference type="PROSITE" id="PS51092">
    <property type="entry name" value="FN2_2"/>
    <property type="match status" value="1"/>
</dbReference>
<feature type="domain" description="VWFA" evidence="7">
    <location>
        <begin position="379"/>
        <end position="419"/>
    </location>
</feature>
<evidence type="ECO:0000256" key="2">
    <source>
        <dbReference type="ARBA" id="ARBA00023157"/>
    </source>
</evidence>
<gene>
    <name evidence="9" type="ORF">P5673_005584</name>
</gene>
<evidence type="ECO:0000259" key="6">
    <source>
        <dbReference type="PROSITE" id="PS50022"/>
    </source>
</evidence>
<evidence type="ECO:0000259" key="7">
    <source>
        <dbReference type="PROSITE" id="PS50234"/>
    </source>
</evidence>
<sequence>MANLLIIIVFIFGALNQCLTEAGGEAFCKMKTEDNKCCAFPFVYRGTTYNACTWRRGRKPWCSLSPSYDMDRKYGYCKGMEAKISGDDQVFIYVNGRFIGVDNGKWKIPTSFYFPASLQIIGIYVKNRGGNAGFIASFGNGLVSDASWKCTTQNIRNWPTASFDDKNWPAAVVYSSNSGAVKVNGIASDAKWIGTRQRNVKGFFCRRLMTISGDLPVVEGSCDKPLGLQNGWVQNSQMTASSVWTKTHAAWRGRLFTPKQYSFPGAWCSRYINTNQWIQVAFYRPVDVTAIATQGRANYNQWVTSFTLSYSEDGTKFTVYSVGGQQKVFRGNNDRNTVVKHSLVPKIGARFIKVHPKTWYGHISMRMELYGCLMACKVDIGILMDESGSVSKTEFEEQKNFVKKLAGRFELGPKAAQMGVLLVITDGQATGGINTIKAPIKLLKDSSVNIISVGVGKGTGINELRFMASSPTSSHLFSVENTNQLGNLIGSITASSCTSYNCRYVTCDYSQWSGWSVSCGIRMRRTRRLVKVNQKYIKQQGGCSGLQLKCNKEETETKNMNCPCISVTCSWSSWGSWSSTCGRMTRQRVSNAKQSIIHLPNCIGLQTSCPLPEAQSIYISCCKGELGILMDESGSIGGKDFEGEKGFVTALANGFSNFGPNGIQMAVITYSTSAQLDIKLDQYSNKQEFINAVKRISYHGGWTFTGKALTIAKNQLFQSRNGARLGVSKILIVLTDGEATGGTNTLRAPLANLEKSNVNIFAIGVGNKVKKEELDLMATQPVKEHVFFVENMQELRTLLQRIGDSACKKYKCKYVTCEYSEWSAWSRSCGTGMRRKKTLTKQTELIKEQQGGCSGLPTTCDRELLETKNTICPCRFVTCAWNPWGDWSATCGRITRQRTSKVTHHLVYRPNCVGLQTTCPAPQTQSTFVSCCKVDLGVVMDESGSIRVTDFRRQKEFVAALARIFNNFGPNGVQMGLITFSFDASVDIKLNQFSDKTGFMAAVRNLILVITDGSSTGGTVNLRSAVDKLKSMKVNIISIGIGPRLNRAELEMMASDPKESHVFFIRNAGELNNLLQSLVKTSCQVFKCKYVTCDYSIWSAWSTSCGKGMRRRKTLTNETEHVIGQQGGSMQETNIVVQKLNCSGLPQRCTQTPEKEIRKTMCTCPTVHCIWKQWSNWSASCGKAFRTRYIHCDGLPQSCPQPPETENKTTNCACPSVTCTWLEWSSWTKSCGAGTRMRNIKETNTTVNRPSCAGLPQKCTQQPQSESRKVNCTCPTVECRWNDWTDWSATCGLATRNRTIKTIMTTVQKLSCDGLPQSCPQLPQQEQRTTNCTCKTVSCEWESWSSWSKTCGIGTRTRKINETVMEALKPDCSGLLQSCPEPPQSENREIKCSCPTVNCTWSQWSDWSATCGPAIRQKTVTTQQIVVQNNSCDGLPQSCPAGPITENRTSMCACQSVNCSWGTWGNWSKLCGMVNRTRHIVQTQTTIQAESCDGVPTQCNQPPENEYNKLPDCEECYTVECSYDPWSAWSASCGKATRRRYQLIEEIELELPSCDHLPLECEEEYVQEETRNKPLYRNQTSSEENLG</sequence>